<dbReference type="Proteomes" id="UP000294194">
    <property type="component" value="Unassembled WGS sequence"/>
</dbReference>
<dbReference type="EMBL" id="SISG01000001">
    <property type="protein sequence ID" value="TBN57795.1"/>
    <property type="molecule type" value="Genomic_DNA"/>
</dbReference>
<protein>
    <submittedName>
        <fullName evidence="1">Uncharacterized protein</fullName>
    </submittedName>
</protein>
<organism evidence="1 2">
    <name type="scientific">Glaciihabitans arcticus</name>
    <dbReference type="NCBI Taxonomy" id="2668039"/>
    <lineage>
        <taxon>Bacteria</taxon>
        <taxon>Bacillati</taxon>
        <taxon>Actinomycetota</taxon>
        <taxon>Actinomycetes</taxon>
        <taxon>Micrococcales</taxon>
        <taxon>Microbacteriaceae</taxon>
        <taxon>Glaciihabitans</taxon>
    </lineage>
</organism>
<reference evidence="2" key="1">
    <citation type="submission" date="2019-02" db="EMBL/GenBank/DDBJ databases">
        <title>Glaciihabitans arcticus sp. nov., a psychrotolerant bacterium isolated from polar soil.</title>
        <authorList>
            <person name="Dahal R.H."/>
        </authorList>
    </citation>
    <scope>NUCLEOTIDE SEQUENCE [LARGE SCALE GENOMIC DNA]</scope>
    <source>
        <strain evidence="2">RP-3-7</strain>
    </source>
</reference>
<proteinExistence type="predicted"/>
<sequence>MNILKSFKDMGAMLNAAPDMIDSANQMAAQAREMQAQAAAAPVPVAAAPAAENLAPIAGVDIQLYVTISKGVAVYNYDAAMLPSIAAAHGVNAADWQLAQDGWGARLRTDAGVASLFNSLYTAV</sequence>
<comment type="caution">
    <text evidence="1">The sequence shown here is derived from an EMBL/GenBank/DDBJ whole genome shotgun (WGS) entry which is preliminary data.</text>
</comment>
<keyword evidence="2" id="KW-1185">Reference proteome</keyword>
<gene>
    <name evidence="1" type="ORF">EYE40_10575</name>
</gene>
<dbReference type="RefSeq" id="WP_130981906.1">
    <property type="nucleotide sequence ID" value="NZ_SISG01000001.1"/>
</dbReference>
<evidence type="ECO:0000313" key="1">
    <source>
        <dbReference type="EMBL" id="TBN57795.1"/>
    </source>
</evidence>
<dbReference type="AlphaFoldDB" id="A0A4Q9GT27"/>
<accession>A0A4Q9GT27</accession>
<evidence type="ECO:0000313" key="2">
    <source>
        <dbReference type="Proteomes" id="UP000294194"/>
    </source>
</evidence>
<name>A0A4Q9GT27_9MICO</name>